<feature type="non-terminal residue" evidence="2">
    <location>
        <position position="1"/>
    </location>
</feature>
<reference evidence="2" key="1">
    <citation type="submission" date="2019-04" db="EMBL/GenBank/DDBJ databases">
        <title>Friends and foes A comparative genomics study of 23 Aspergillus species from section Flavi.</title>
        <authorList>
            <consortium name="DOE Joint Genome Institute"/>
            <person name="Kjaerbolling I."/>
            <person name="Vesth T."/>
            <person name="Frisvad J.C."/>
            <person name="Nybo J.L."/>
            <person name="Theobald S."/>
            <person name="Kildgaard S."/>
            <person name="Isbrandt T."/>
            <person name="Kuo A."/>
            <person name="Sato A."/>
            <person name="Lyhne E.K."/>
            <person name="Kogle M.E."/>
            <person name="Wiebenga A."/>
            <person name="Kun R.S."/>
            <person name="Lubbers R.J."/>
            <person name="Makela M.R."/>
            <person name="Barry K."/>
            <person name="Chovatia M."/>
            <person name="Clum A."/>
            <person name="Daum C."/>
            <person name="Haridas S."/>
            <person name="He G."/>
            <person name="LaButti K."/>
            <person name="Lipzen A."/>
            <person name="Mondo S."/>
            <person name="Riley R."/>
            <person name="Salamov A."/>
            <person name="Simmons B.A."/>
            <person name="Magnuson J.K."/>
            <person name="Henrissat B."/>
            <person name="Mortensen U.H."/>
            <person name="Larsen T.O."/>
            <person name="Devries R.P."/>
            <person name="Grigoriev I.V."/>
            <person name="Machida M."/>
            <person name="Baker S.E."/>
            <person name="Andersen M.R."/>
        </authorList>
    </citation>
    <scope>NUCLEOTIDE SEQUENCE [LARGE SCALE GENOMIC DNA]</scope>
    <source>
        <strain evidence="2">CBS 121.62</strain>
    </source>
</reference>
<sequence length="52" mass="5613">MSEWIGTEEYVLVASFRIGESFIALSAMLSTINGSAFALRISFLSGSGCRVH</sequence>
<organism evidence="2">
    <name type="scientific">Aspergillus flavus</name>
    <dbReference type="NCBI Taxonomy" id="5059"/>
    <lineage>
        <taxon>Eukaryota</taxon>
        <taxon>Fungi</taxon>
        <taxon>Dikarya</taxon>
        <taxon>Ascomycota</taxon>
        <taxon>Pezizomycotina</taxon>
        <taxon>Eurotiomycetes</taxon>
        <taxon>Eurotiomycetidae</taxon>
        <taxon>Eurotiales</taxon>
        <taxon>Aspergillaceae</taxon>
        <taxon>Aspergillus</taxon>
        <taxon>Aspergillus subgen. Circumdati</taxon>
    </lineage>
</organism>
<gene>
    <name evidence="2" type="ORF">BDV35DRAFT_335311</name>
</gene>
<name>A0A5N6HEX1_ASPFL</name>
<protein>
    <submittedName>
        <fullName evidence="2">Uncharacterized protein</fullName>
    </submittedName>
</protein>
<proteinExistence type="predicted"/>
<evidence type="ECO:0000256" key="1">
    <source>
        <dbReference type="SAM" id="Phobius"/>
    </source>
</evidence>
<keyword evidence="1" id="KW-1133">Transmembrane helix</keyword>
<dbReference type="Proteomes" id="UP000325434">
    <property type="component" value="Unassembled WGS sequence"/>
</dbReference>
<keyword evidence="1" id="KW-0812">Transmembrane</keyword>
<dbReference type="EMBL" id="ML734554">
    <property type="protein sequence ID" value="KAB8252487.1"/>
    <property type="molecule type" value="Genomic_DNA"/>
</dbReference>
<keyword evidence="1" id="KW-0472">Membrane</keyword>
<evidence type="ECO:0000313" key="2">
    <source>
        <dbReference type="EMBL" id="KAB8252487.1"/>
    </source>
</evidence>
<feature type="transmembrane region" description="Helical" evidence="1">
    <location>
        <begin position="22"/>
        <end position="43"/>
    </location>
</feature>
<accession>A0A5N6HEX1</accession>
<dbReference type="AlphaFoldDB" id="A0A5N6HEX1"/>